<evidence type="ECO:0000313" key="2">
    <source>
        <dbReference type="EMBL" id="KXA97560.1"/>
    </source>
</evidence>
<evidence type="ECO:0000313" key="3">
    <source>
        <dbReference type="Proteomes" id="UP000070414"/>
    </source>
</evidence>
<dbReference type="InterPro" id="IPR029060">
    <property type="entry name" value="PIN-like_dom_sf"/>
</dbReference>
<dbReference type="InterPro" id="IPR002716">
    <property type="entry name" value="PIN_dom"/>
</dbReference>
<sequence>MTIFLDTGIFIAERNADDKRHSRGEKLMKSVLKNDHGKAYTSDYVVDEAITLMLMRTKRHELATDIGKYVLKSPRIKVLRVTEEIFDSAWRKFKSFEENPISFTDCTTLALMEEKRIEKLASFDSGFDGLVERIS</sequence>
<proteinExistence type="predicted"/>
<dbReference type="GO" id="GO:0016075">
    <property type="term" value="P:rRNA catabolic process"/>
    <property type="evidence" value="ECO:0007669"/>
    <property type="project" value="TreeGrafter"/>
</dbReference>
<dbReference type="PANTHER" id="PTHR42188">
    <property type="entry name" value="23S RRNA-SPECIFIC ENDONUCLEASE VAPC20"/>
    <property type="match status" value="1"/>
</dbReference>
<comment type="caution">
    <text evidence="2">The sequence shown here is derived from an EMBL/GenBank/DDBJ whole genome shotgun (WGS) entry which is preliminary data.</text>
</comment>
<protein>
    <recommendedName>
        <fullName evidence="1">PIN domain-containing protein</fullName>
    </recommendedName>
</protein>
<name>A0A133UTV3_9EURY</name>
<organism evidence="2 3">
    <name type="scientific">candidate division MSBL1 archaeon SCGC-AAA259I14</name>
    <dbReference type="NCBI Taxonomy" id="1698268"/>
    <lineage>
        <taxon>Archaea</taxon>
        <taxon>Methanobacteriati</taxon>
        <taxon>Methanobacteriota</taxon>
        <taxon>candidate division MSBL1</taxon>
    </lineage>
</organism>
<dbReference type="InterPro" id="IPR039018">
    <property type="entry name" value="VapC20-like"/>
</dbReference>
<accession>A0A133UTV3</accession>
<evidence type="ECO:0000259" key="1">
    <source>
        <dbReference type="Pfam" id="PF01850"/>
    </source>
</evidence>
<dbReference type="SUPFAM" id="SSF88723">
    <property type="entry name" value="PIN domain-like"/>
    <property type="match status" value="1"/>
</dbReference>
<keyword evidence="3" id="KW-1185">Reference proteome</keyword>
<dbReference type="Proteomes" id="UP000070414">
    <property type="component" value="Unassembled WGS sequence"/>
</dbReference>
<gene>
    <name evidence="2" type="ORF">AKJ38_00890</name>
</gene>
<reference evidence="2 3" key="1">
    <citation type="journal article" date="2016" name="Sci. Rep.">
        <title>Metabolic traits of an uncultured archaeal lineage -MSBL1- from brine pools of the Red Sea.</title>
        <authorList>
            <person name="Mwirichia R."/>
            <person name="Alam I."/>
            <person name="Rashid M."/>
            <person name="Vinu M."/>
            <person name="Ba-Alawi W."/>
            <person name="Anthony Kamau A."/>
            <person name="Kamanda Ngugi D."/>
            <person name="Goker M."/>
            <person name="Klenk H.P."/>
            <person name="Bajic V."/>
            <person name="Stingl U."/>
        </authorList>
    </citation>
    <scope>NUCLEOTIDE SEQUENCE [LARGE SCALE GENOMIC DNA]</scope>
    <source>
        <strain evidence="2">SCGC-AAA259I14</strain>
    </source>
</reference>
<dbReference type="AlphaFoldDB" id="A0A133UTV3"/>
<feature type="domain" description="PIN" evidence="1">
    <location>
        <begin position="3"/>
        <end position="128"/>
    </location>
</feature>
<dbReference type="EMBL" id="LHXS01000009">
    <property type="protein sequence ID" value="KXA97560.1"/>
    <property type="molecule type" value="Genomic_DNA"/>
</dbReference>
<dbReference type="Gene3D" id="3.40.50.1010">
    <property type="entry name" value="5'-nuclease"/>
    <property type="match status" value="1"/>
</dbReference>
<dbReference type="Pfam" id="PF01850">
    <property type="entry name" value="PIN"/>
    <property type="match status" value="1"/>
</dbReference>
<dbReference type="GO" id="GO:0004521">
    <property type="term" value="F:RNA endonuclease activity"/>
    <property type="evidence" value="ECO:0007669"/>
    <property type="project" value="InterPro"/>
</dbReference>
<dbReference type="PANTHER" id="PTHR42188:SF1">
    <property type="entry name" value="23S RRNA-SPECIFIC ENDONUCLEASE VAPC20"/>
    <property type="match status" value="1"/>
</dbReference>